<evidence type="ECO:0000313" key="6">
    <source>
        <dbReference type="EMBL" id="AAF84528.1"/>
    </source>
</evidence>
<evidence type="ECO:0000256" key="1">
    <source>
        <dbReference type="ARBA" id="ARBA00009437"/>
    </source>
</evidence>
<feature type="domain" description="LysR substrate-binding" evidence="5">
    <location>
        <begin position="10"/>
        <end position="206"/>
    </location>
</feature>
<protein>
    <recommendedName>
        <fullName evidence="5">LysR substrate-binding domain-containing protein</fullName>
    </recommendedName>
</protein>
<accession>Q9PCQ9</accession>
<dbReference type="STRING" id="160492.XF_1719"/>
<dbReference type="Proteomes" id="UP000000812">
    <property type="component" value="Chromosome"/>
</dbReference>
<reference evidence="6 7" key="1">
    <citation type="journal article" date="2000" name="Nature">
        <title>The genome sequence of the plant pathogen Xylella fastidiosa.</title>
        <authorList>
            <person name="Simpson A.J."/>
            <person name="Reinach F.C."/>
            <person name="Arruda P."/>
            <person name="Abreu F.A."/>
            <person name="Acencio M."/>
            <person name="Alvarenga R."/>
            <person name="Alves L.M."/>
            <person name="Araya J.E."/>
            <person name="Baia G.S."/>
            <person name="Baptista C.S."/>
            <person name="Barros M.H."/>
            <person name="Bonaccorsi E.D."/>
            <person name="Bordin S."/>
            <person name="Bove J.M."/>
            <person name="Briones M.R."/>
            <person name="Bueno M.R."/>
            <person name="Camargo A.A."/>
            <person name="Camargo L.E."/>
            <person name="Carraro D.M."/>
            <person name="Carrer H."/>
            <person name="Colauto N.B."/>
            <person name="Colombo C."/>
            <person name="Costa F.F."/>
            <person name="Costa M.C."/>
            <person name="Costa-Neto C.M."/>
            <person name="Coutinho L.L."/>
            <person name="Cristofani M."/>
            <person name="Dias-Neto E."/>
            <person name="Docena C."/>
            <person name="El-Dorry H."/>
            <person name="Facincani A.P."/>
            <person name="Ferreira A.J."/>
            <person name="Ferreira V.C."/>
            <person name="Ferro J.A."/>
            <person name="Fraga J.S."/>
            <person name="Franca S.C."/>
            <person name="Franco M.C."/>
            <person name="Frohme M."/>
            <person name="Furlan L.R."/>
            <person name="Garnier M."/>
            <person name="Goldman G.H."/>
            <person name="Goldman M.H."/>
            <person name="Gomes S.L."/>
            <person name="Gruber A."/>
            <person name="Ho P.L."/>
            <person name="Hoheisel J.D."/>
            <person name="Junqueira M.L."/>
            <person name="Kemper E.L."/>
            <person name="Kitajima J.P."/>
            <person name="Krieger J.E."/>
            <person name="Kuramae E.E."/>
            <person name="Laigret F."/>
            <person name="Lambais M.R."/>
            <person name="Leite L.C."/>
            <person name="Lemos E.G."/>
            <person name="Lemos M.V."/>
            <person name="Lopes S.A."/>
            <person name="Lopes C.R."/>
            <person name="Machado J.A."/>
            <person name="Machado M.A."/>
            <person name="Madeira A.M."/>
            <person name="Madeira H.M."/>
            <person name="Marino C.L."/>
            <person name="Marques M.V."/>
            <person name="Martins E.A."/>
            <person name="Martins E.M."/>
            <person name="Matsukuma A.Y."/>
            <person name="Menck C.F."/>
            <person name="Miracca E.C."/>
            <person name="Miyaki C.Y."/>
            <person name="Monteriro-Vitorello C.B."/>
            <person name="Moon D.H."/>
            <person name="Nagai M.A."/>
            <person name="Nascimento A.L."/>
            <person name="Netto L.E."/>
            <person name="Nhani A.Jr."/>
            <person name="Nobrega F.G."/>
            <person name="Nunes L.R."/>
            <person name="Oliveira M.A."/>
            <person name="de Oliveira M.C."/>
            <person name="de Oliveira R.C."/>
            <person name="Palmieri D.A."/>
            <person name="Paris A."/>
            <person name="Peixoto B.R."/>
            <person name="Pereira G.A."/>
            <person name="Pereira H.A.Jr."/>
            <person name="Pesquero J.B."/>
            <person name="Quaggio R.B."/>
            <person name="Roberto P.G."/>
            <person name="Rodrigues V."/>
            <person name="de M Rosa A.J."/>
            <person name="de Rosa V.E.Jr."/>
            <person name="de Sa R.G."/>
            <person name="Santelli R.V."/>
            <person name="Sawasaki H.E."/>
            <person name="da Silva A.C."/>
            <person name="da Silva A.M."/>
            <person name="da Silva F.R."/>
            <person name="da Silva W.A.Jr."/>
            <person name="da Silveira J.F."/>
            <person name="Silvestri M.L."/>
            <person name="Siqueira W.J."/>
            <person name="de Souza A.A."/>
            <person name="de Souza A.P."/>
            <person name="Terenzi M.F."/>
            <person name="Truffi D."/>
            <person name="Tsai S.M."/>
            <person name="Tsuhako M.H."/>
            <person name="Vallada H."/>
            <person name="Van Sluys M.A."/>
            <person name="Verjovski-Almeida S."/>
            <person name="Vettore A.L."/>
            <person name="Zago M.A."/>
            <person name="Zatz M."/>
            <person name="Meidanis J."/>
            <person name="Setubal J.C."/>
        </authorList>
    </citation>
    <scope>NUCLEOTIDE SEQUENCE [LARGE SCALE GENOMIC DNA]</scope>
    <source>
        <strain evidence="6 7">9a5c</strain>
    </source>
</reference>
<name>Q9PCQ9_XYLFA</name>
<evidence type="ECO:0000259" key="5">
    <source>
        <dbReference type="Pfam" id="PF03466"/>
    </source>
</evidence>
<sequence>MGALMHDAASRSPRIRLAVAPGVPSSHLSALLARQRAEEPDVALAFFEVAGDVLLQGLREGRYDAGLSLQGASDPALKTQPLWTENLAVAMPPRFHLFDRAKLTIADLQDYPIYRWQAEACPLLDEKLASLMPLDQENIQQVSSFEMMALWIAAGYGVGVSAQPRIEHGHGWGIIMRPLADGPYEIVTYLQRPHGQASSVVERFERRALQIAGAGAGAGAR</sequence>
<gene>
    <name evidence="6" type="ordered locus">XF_1719</name>
</gene>
<dbReference type="GO" id="GO:0003677">
    <property type="term" value="F:DNA binding"/>
    <property type="evidence" value="ECO:0007669"/>
    <property type="project" value="UniProtKB-KW"/>
</dbReference>
<dbReference type="GO" id="GO:0003700">
    <property type="term" value="F:DNA-binding transcription factor activity"/>
    <property type="evidence" value="ECO:0007669"/>
    <property type="project" value="TreeGrafter"/>
</dbReference>
<dbReference type="PIR" id="B82647">
    <property type="entry name" value="B82647"/>
</dbReference>
<dbReference type="eggNOG" id="COG0583">
    <property type="taxonomic scope" value="Bacteria"/>
</dbReference>
<evidence type="ECO:0000256" key="3">
    <source>
        <dbReference type="ARBA" id="ARBA00023125"/>
    </source>
</evidence>
<dbReference type="CDD" id="cd08414">
    <property type="entry name" value="PBP2_LTTR_aromatics_like"/>
    <property type="match status" value="1"/>
</dbReference>
<keyword evidence="2" id="KW-0805">Transcription regulation</keyword>
<dbReference type="Pfam" id="PF03466">
    <property type="entry name" value="LysR_substrate"/>
    <property type="match status" value="1"/>
</dbReference>
<dbReference type="PANTHER" id="PTHR30346:SF0">
    <property type="entry name" value="HCA OPERON TRANSCRIPTIONAL ACTIVATOR HCAR"/>
    <property type="match status" value="1"/>
</dbReference>
<dbReference type="GO" id="GO:0032993">
    <property type="term" value="C:protein-DNA complex"/>
    <property type="evidence" value="ECO:0007669"/>
    <property type="project" value="TreeGrafter"/>
</dbReference>
<evidence type="ECO:0000256" key="2">
    <source>
        <dbReference type="ARBA" id="ARBA00023015"/>
    </source>
</evidence>
<evidence type="ECO:0000313" key="7">
    <source>
        <dbReference type="Proteomes" id="UP000000812"/>
    </source>
</evidence>
<keyword evidence="4" id="KW-0804">Transcription</keyword>
<dbReference type="InterPro" id="IPR005119">
    <property type="entry name" value="LysR_subst-bd"/>
</dbReference>
<dbReference type="AlphaFoldDB" id="Q9PCQ9"/>
<dbReference type="PANTHER" id="PTHR30346">
    <property type="entry name" value="TRANSCRIPTIONAL DUAL REGULATOR HCAR-RELATED"/>
    <property type="match status" value="1"/>
</dbReference>
<dbReference type="SUPFAM" id="SSF53850">
    <property type="entry name" value="Periplasmic binding protein-like II"/>
    <property type="match status" value="1"/>
</dbReference>
<dbReference type="EMBL" id="AE003849">
    <property type="protein sequence ID" value="AAF84528.1"/>
    <property type="molecule type" value="Genomic_DNA"/>
</dbReference>
<organism evidence="6 7">
    <name type="scientific">Xylella fastidiosa (strain 9a5c)</name>
    <dbReference type="NCBI Taxonomy" id="160492"/>
    <lineage>
        <taxon>Bacteria</taxon>
        <taxon>Pseudomonadati</taxon>
        <taxon>Pseudomonadota</taxon>
        <taxon>Gammaproteobacteria</taxon>
        <taxon>Lysobacterales</taxon>
        <taxon>Lysobacteraceae</taxon>
        <taxon>Xylella</taxon>
    </lineage>
</organism>
<keyword evidence="3" id="KW-0238">DNA-binding</keyword>
<dbReference type="KEGG" id="xfa:XF_1719"/>
<dbReference type="Gene3D" id="3.40.190.290">
    <property type="match status" value="1"/>
</dbReference>
<comment type="similarity">
    <text evidence="1">Belongs to the LysR transcriptional regulatory family.</text>
</comment>
<proteinExistence type="inferred from homology"/>
<evidence type="ECO:0000256" key="4">
    <source>
        <dbReference type="ARBA" id="ARBA00023163"/>
    </source>
</evidence>
<dbReference type="HOGENOM" id="CLU_039613_11_0_6"/>